<dbReference type="AlphaFoldDB" id="A0A6G9YS21"/>
<protein>
    <submittedName>
        <fullName evidence="1">DUF2505 family protein</fullName>
    </submittedName>
</protein>
<evidence type="ECO:0000313" key="2">
    <source>
        <dbReference type="Proteomes" id="UP000503540"/>
    </source>
</evidence>
<accession>A0A6G9YS21</accession>
<dbReference type="EMBL" id="CP046172">
    <property type="protein sequence ID" value="QIS16109.1"/>
    <property type="molecule type" value="Genomic_DNA"/>
</dbReference>
<reference evidence="1 2" key="1">
    <citation type="journal article" date="2019" name="ACS Chem. Biol.">
        <title>Identification and Mobilization of a Cryptic Antibiotic Biosynthesis Gene Locus from a Human-Pathogenic Nocardia Isolate.</title>
        <authorList>
            <person name="Herisse M."/>
            <person name="Ishida K."/>
            <person name="Porter J.L."/>
            <person name="Howden B."/>
            <person name="Hertweck C."/>
            <person name="Stinear T.P."/>
            <person name="Pidot S.J."/>
        </authorList>
    </citation>
    <scope>NUCLEOTIDE SEQUENCE [LARGE SCALE GENOMIC DNA]</scope>
    <source>
        <strain evidence="1 2">AUSMDU00012717</strain>
    </source>
</reference>
<dbReference type="Pfam" id="PF10698">
    <property type="entry name" value="DUF2505"/>
    <property type="match status" value="1"/>
</dbReference>
<gene>
    <name evidence="1" type="ORF">F5544_41495</name>
</gene>
<dbReference type="Proteomes" id="UP000503540">
    <property type="component" value="Chromosome"/>
</dbReference>
<evidence type="ECO:0000313" key="1">
    <source>
        <dbReference type="EMBL" id="QIS16109.1"/>
    </source>
</evidence>
<name>A0A6G9YS21_9NOCA</name>
<keyword evidence="2" id="KW-1185">Reference proteome</keyword>
<organism evidence="1 2">
    <name type="scientific">Nocardia arthritidis</name>
    <dbReference type="NCBI Taxonomy" id="228602"/>
    <lineage>
        <taxon>Bacteria</taxon>
        <taxon>Bacillati</taxon>
        <taxon>Actinomycetota</taxon>
        <taxon>Actinomycetes</taxon>
        <taxon>Mycobacteriales</taxon>
        <taxon>Nocardiaceae</taxon>
        <taxon>Nocardia</taxon>
    </lineage>
</organism>
<dbReference type="KEGG" id="nah:F5544_41495"/>
<dbReference type="InterPro" id="IPR019639">
    <property type="entry name" value="DUF2505"/>
</dbReference>
<sequence>MRRRFARVICALMARRLDYSARYPLRTTKELYAALSNRDYWDARMVEMNKYAPGNEVASFEAGDDGIDVVLNHVLPREMLPEIAQTVMRKDMVITHKETFGPFGPEVEGKFSASIPAGPGSLGGTMRMFPTDTGCTMRYSSEAKVFIPMLGPRLEQLMLINLVDLFRGEAEFTIQWLDEQNPIS</sequence>
<proteinExistence type="predicted"/>